<dbReference type="SUPFAM" id="SSF52440">
    <property type="entry name" value="PreATP-grasp domain"/>
    <property type="match status" value="1"/>
</dbReference>
<dbReference type="SUPFAM" id="SSF56059">
    <property type="entry name" value="Glutathione synthetase ATP-binding domain-like"/>
    <property type="match status" value="1"/>
</dbReference>
<keyword evidence="7 12" id="KW-0547">Nucleotide-binding</keyword>
<dbReference type="GO" id="GO:0006633">
    <property type="term" value="P:fatty acid biosynthetic process"/>
    <property type="evidence" value="ECO:0007669"/>
    <property type="project" value="UniProtKB-KW"/>
</dbReference>
<comment type="caution">
    <text evidence="16">The sequence shown here is derived from an EMBL/GenBank/DDBJ whole genome shotgun (WGS) entry which is preliminary data.</text>
</comment>
<evidence type="ECO:0000256" key="6">
    <source>
        <dbReference type="ARBA" id="ARBA00022723"/>
    </source>
</evidence>
<dbReference type="InterPro" id="IPR004549">
    <property type="entry name" value="Acetyl_CoA_COase_biotin_COase"/>
</dbReference>
<dbReference type="SMART" id="SM00878">
    <property type="entry name" value="Biotin_carb_C"/>
    <property type="match status" value="1"/>
</dbReference>
<dbReference type="UniPathway" id="UPA00655">
    <property type="reaction ID" value="UER00711"/>
</dbReference>
<dbReference type="Pfam" id="PF02785">
    <property type="entry name" value="Biotin_carb_C"/>
    <property type="match status" value="1"/>
</dbReference>
<comment type="function">
    <text evidence="1 13">This protein is a component of the acetyl coenzyme A carboxylase complex; first, biotin carboxylase catalyzes the carboxylation of the carrier protein and then the transcarboxylase transfers the carboxyl group to form malonyl-CoA.</text>
</comment>
<evidence type="ECO:0000256" key="8">
    <source>
        <dbReference type="ARBA" id="ARBA00022840"/>
    </source>
</evidence>
<keyword evidence="8 12" id="KW-0067">ATP-binding</keyword>
<dbReference type="InterPro" id="IPR011761">
    <property type="entry name" value="ATP-grasp"/>
</dbReference>
<feature type="domain" description="Biotin carboxylation" evidence="15">
    <location>
        <begin position="1"/>
        <end position="448"/>
    </location>
</feature>
<dbReference type="AlphaFoldDB" id="A0A4R5ALD4"/>
<dbReference type="Gene3D" id="3.30.470.20">
    <property type="entry name" value="ATP-grasp fold, B domain"/>
    <property type="match status" value="1"/>
</dbReference>
<dbReference type="EMBL" id="SMLB01000002">
    <property type="protein sequence ID" value="TDD72705.1"/>
    <property type="molecule type" value="Genomic_DNA"/>
</dbReference>
<dbReference type="GO" id="GO:0004075">
    <property type="term" value="F:biotin carboxylase activity"/>
    <property type="evidence" value="ECO:0007669"/>
    <property type="project" value="UniProtKB-EC"/>
</dbReference>
<evidence type="ECO:0000313" key="16">
    <source>
        <dbReference type="EMBL" id="TDD72705.1"/>
    </source>
</evidence>
<comment type="subunit">
    <text evidence="3 13">Acetyl-CoA carboxylase is a heterohexamer of biotin carboxyl carrier protein, biotin carboxylase and the two subunits of carboxyl transferase in a 2:2 complex.</text>
</comment>
<dbReference type="PROSITE" id="PS50979">
    <property type="entry name" value="BC"/>
    <property type="match status" value="1"/>
</dbReference>
<comment type="catalytic activity">
    <reaction evidence="11 13">
        <text>N(6)-biotinyl-L-lysyl-[protein] + hydrogencarbonate + ATP = N(6)-carboxybiotinyl-L-lysyl-[protein] + ADP + phosphate + H(+)</text>
        <dbReference type="Rhea" id="RHEA:13501"/>
        <dbReference type="Rhea" id="RHEA-COMP:10505"/>
        <dbReference type="Rhea" id="RHEA-COMP:10506"/>
        <dbReference type="ChEBI" id="CHEBI:15378"/>
        <dbReference type="ChEBI" id="CHEBI:17544"/>
        <dbReference type="ChEBI" id="CHEBI:30616"/>
        <dbReference type="ChEBI" id="CHEBI:43474"/>
        <dbReference type="ChEBI" id="CHEBI:83144"/>
        <dbReference type="ChEBI" id="CHEBI:83145"/>
        <dbReference type="ChEBI" id="CHEBI:456216"/>
        <dbReference type="EC" id="6.3.4.14"/>
    </reaction>
</comment>
<dbReference type="InterPro" id="IPR005482">
    <property type="entry name" value="Biotin_COase_C"/>
</dbReference>
<reference evidence="16 17" key="1">
    <citation type="submission" date="2019-02" db="EMBL/GenBank/DDBJ databases">
        <title>Draft genome sequences of novel Actinobacteria.</title>
        <authorList>
            <person name="Sahin N."/>
            <person name="Ay H."/>
            <person name="Saygin H."/>
        </authorList>
    </citation>
    <scope>NUCLEOTIDE SEQUENCE [LARGE SCALE GENOMIC DNA]</scope>
    <source>
        <strain evidence="16 17">8K307</strain>
    </source>
</reference>
<evidence type="ECO:0000256" key="1">
    <source>
        <dbReference type="ARBA" id="ARBA00003761"/>
    </source>
</evidence>
<keyword evidence="17" id="KW-1185">Reference proteome</keyword>
<evidence type="ECO:0000259" key="14">
    <source>
        <dbReference type="PROSITE" id="PS50975"/>
    </source>
</evidence>
<keyword evidence="13" id="KW-0444">Lipid biosynthesis</keyword>
<keyword evidence="13" id="KW-0443">Lipid metabolism</keyword>
<name>A0A4R5ALD4_9ACTN</name>
<evidence type="ECO:0000313" key="17">
    <source>
        <dbReference type="Proteomes" id="UP000295217"/>
    </source>
</evidence>
<dbReference type="FunFam" id="3.40.50.20:FF:000010">
    <property type="entry name" value="Propionyl-CoA carboxylase subunit alpha"/>
    <property type="match status" value="1"/>
</dbReference>
<keyword evidence="13" id="KW-0276">Fatty acid metabolism</keyword>
<dbReference type="InterPro" id="IPR005479">
    <property type="entry name" value="CPAse_ATP-bd"/>
</dbReference>
<evidence type="ECO:0000256" key="3">
    <source>
        <dbReference type="ARBA" id="ARBA00011750"/>
    </source>
</evidence>
<dbReference type="InterPro" id="IPR011764">
    <property type="entry name" value="Biotin_carboxylation_dom"/>
</dbReference>
<evidence type="ECO:0000256" key="9">
    <source>
        <dbReference type="ARBA" id="ARBA00022842"/>
    </source>
</evidence>
<sequence length="452" mass="48917">MFTKILIANRGEIAVRVARACRELGIATVAVYSDADENSMVVRLADEAVRVGPAGAAASYLNVPNIIGAAVKTGADAIHPGYGFLSEDPYFAEICADHDVTFIGPPPKVMEVVGDKAVARQAMTDAGLPLLPGTVDPVHTFDEAQEIAEKIGYPVIIKASAGGGGRGITVVHRPEDLRRSYQETRATAQAVFRNRDVYLERYLERARHVEVQVICDDHGNAVHLGERDCSVQRRHQKLVEEAPSPGVTPALRGRLGEAALAGARAVGYRGAGTMEFLLEDGGDFWFMEMNARIQVEHPVTELVTGIDIVAEQIRVAAGLPLSFGQDDVRISGHAVECRINAEDPARGFAPAPGLLEVFDPPGGPWTRIDTASRQGDRIPPHYDSMIAKLIVWAPTRRLALDRAIRALDEFDVAGPGVRTTIGFQRNVLAHAEFRGGDAHTDFLSRHPPEELT</sequence>
<dbReference type="GO" id="GO:0005524">
    <property type="term" value="F:ATP binding"/>
    <property type="evidence" value="ECO:0007669"/>
    <property type="project" value="UniProtKB-UniRule"/>
</dbReference>
<dbReference type="NCBIfam" id="TIGR00514">
    <property type="entry name" value="accC"/>
    <property type="match status" value="1"/>
</dbReference>
<feature type="domain" description="ATP-grasp" evidence="14">
    <location>
        <begin position="120"/>
        <end position="317"/>
    </location>
</feature>
<evidence type="ECO:0000256" key="5">
    <source>
        <dbReference type="ARBA" id="ARBA00022598"/>
    </source>
</evidence>
<evidence type="ECO:0000256" key="4">
    <source>
        <dbReference type="ARBA" id="ARBA00013263"/>
    </source>
</evidence>
<dbReference type="SUPFAM" id="SSF51246">
    <property type="entry name" value="Rudiment single hybrid motif"/>
    <property type="match status" value="1"/>
</dbReference>
<dbReference type="InterPro" id="IPR011054">
    <property type="entry name" value="Rudment_hybrid_motif"/>
</dbReference>
<keyword evidence="9" id="KW-0460">Magnesium</keyword>
<dbReference type="PROSITE" id="PS00866">
    <property type="entry name" value="CPSASE_1"/>
    <property type="match status" value="1"/>
</dbReference>
<organism evidence="16 17">
    <name type="scientific">Jiangella aurantiaca</name>
    <dbReference type="NCBI Taxonomy" id="2530373"/>
    <lineage>
        <taxon>Bacteria</taxon>
        <taxon>Bacillati</taxon>
        <taxon>Actinomycetota</taxon>
        <taxon>Actinomycetes</taxon>
        <taxon>Jiangellales</taxon>
        <taxon>Jiangellaceae</taxon>
        <taxon>Jiangella</taxon>
    </lineage>
</organism>
<keyword evidence="10 13" id="KW-0092">Biotin</keyword>
<dbReference type="GO" id="GO:0046872">
    <property type="term" value="F:metal ion binding"/>
    <property type="evidence" value="ECO:0007669"/>
    <property type="project" value="UniProtKB-KW"/>
</dbReference>
<dbReference type="Pfam" id="PF00289">
    <property type="entry name" value="Biotin_carb_N"/>
    <property type="match status" value="1"/>
</dbReference>
<dbReference type="Pfam" id="PF02786">
    <property type="entry name" value="CPSase_L_D2"/>
    <property type="match status" value="1"/>
</dbReference>
<keyword evidence="6" id="KW-0479">Metal-binding</keyword>
<accession>A0A4R5ALD4</accession>
<dbReference type="InterPro" id="IPR005481">
    <property type="entry name" value="BC-like_N"/>
</dbReference>
<dbReference type="GO" id="GO:2001295">
    <property type="term" value="P:malonyl-CoA biosynthetic process"/>
    <property type="evidence" value="ECO:0007669"/>
    <property type="project" value="UniProtKB-UniPathway"/>
</dbReference>
<dbReference type="RefSeq" id="WP_132101422.1">
    <property type="nucleotide sequence ID" value="NZ_SMLB01000002.1"/>
</dbReference>
<dbReference type="OrthoDB" id="9760256at2"/>
<dbReference type="NCBIfam" id="NF006367">
    <property type="entry name" value="PRK08591.1"/>
    <property type="match status" value="1"/>
</dbReference>
<evidence type="ECO:0000256" key="11">
    <source>
        <dbReference type="ARBA" id="ARBA00048600"/>
    </source>
</evidence>
<dbReference type="InterPro" id="IPR051602">
    <property type="entry name" value="ACC_Biotin_Carboxylase"/>
</dbReference>
<protein>
    <recommendedName>
        <fullName evidence="4 13">Biotin carboxylase</fullName>
        <ecNumber evidence="4 13">6.3.4.14</ecNumber>
    </recommendedName>
    <alternativeName>
        <fullName evidence="13">Acetyl-coenzyme A carboxylase biotin carboxylase subunit A</fullName>
    </alternativeName>
</protein>
<gene>
    <name evidence="16" type="primary">accC</name>
    <name evidence="16" type="ORF">E1262_02290</name>
</gene>
<keyword evidence="13" id="KW-0275">Fatty acid biosynthesis</keyword>
<evidence type="ECO:0000256" key="7">
    <source>
        <dbReference type="ARBA" id="ARBA00022741"/>
    </source>
</evidence>
<evidence type="ECO:0000256" key="10">
    <source>
        <dbReference type="ARBA" id="ARBA00023267"/>
    </source>
</evidence>
<dbReference type="FunFam" id="3.30.1490.20:FF:000003">
    <property type="entry name" value="acetyl-CoA carboxylase isoform X1"/>
    <property type="match status" value="1"/>
</dbReference>
<evidence type="ECO:0000256" key="12">
    <source>
        <dbReference type="PROSITE-ProRule" id="PRU00409"/>
    </source>
</evidence>
<proteinExistence type="predicted"/>
<comment type="pathway">
    <text evidence="2 13">Lipid metabolism; malonyl-CoA biosynthesis; malonyl-CoA from acetyl-CoA: step 1/1.</text>
</comment>
<dbReference type="EC" id="6.3.4.14" evidence="4 13"/>
<dbReference type="PANTHER" id="PTHR48095:SF2">
    <property type="entry name" value="BIOTIN CARBOXYLASE, CHLOROPLASTIC"/>
    <property type="match status" value="1"/>
</dbReference>
<dbReference type="Proteomes" id="UP000295217">
    <property type="component" value="Unassembled WGS sequence"/>
</dbReference>
<dbReference type="PROSITE" id="PS00867">
    <property type="entry name" value="CPSASE_2"/>
    <property type="match status" value="1"/>
</dbReference>
<dbReference type="InterPro" id="IPR016185">
    <property type="entry name" value="PreATP-grasp_dom_sf"/>
</dbReference>
<dbReference type="PANTHER" id="PTHR48095">
    <property type="entry name" value="PYRUVATE CARBOXYLASE SUBUNIT A"/>
    <property type="match status" value="1"/>
</dbReference>
<evidence type="ECO:0000259" key="15">
    <source>
        <dbReference type="PROSITE" id="PS50979"/>
    </source>
</evidence>
<evidence type="ECO:0000256" key="13">
    <source>
        <dbReference type="RuleBase" id="RU365063"/>
    </source>
</evidence>
<evidence type="ECO:0000256" key="2">
    <source>
        <dbReference type="ARBA" id="ARBA00004956"/>
    </source>
</evidence>
<keyword evidence="5 13" id="KW-0436">Ligase</keyword>
<dbReference type="PROSITE" id="PS50975">
    <property type="entry name" value="ATP_GRASP"/>
    <property type="match status" value="1"/>
</dbReference>